<comment type="subcellular location">
    <subcellularLocation>
        <location evidence="1 10">Cell membrane</location>
        <topology evidence="1 10">Multi-pass membrane protein</topology>
    </subcellularLocation>
</comment>
<keyword evidence="2" id="KW-1003">Cell membrane</keyword>
<evidence type="ECO:0000256" key="5">
    <source>
        <dbReference type="ARBA" id="ARBA00022725"/>
    </source>
</evidence>
<evidence type="ECO:0000256" key="1">
    <source>
        <dbReference type="ARBA" id="ARBA00004651"/>
    </source>
</evidence>
<comment type="caution">
    <text evidence="10">Lacks conserved residue(s) required for the propagation of feature annotation.</text>
</comment>
<evidence type="ECO:0000256" key="3">
    <source>
        <dbReference type="ARBA" id="ARBA00022606"/>
    </source>
</evidence>
<dbReference type="InterPro" id="IPR004117">
    <property type="entry name" value="7tm6_olfct_rcpt"/>
</dbReference>
<keyword evidence="4 10" id="KW-0812">Transmembrane</keyword>
<dbReference type="EMBL" id="MK749058">
    <property type="protein sequence ID" value="QHN69155.1"/>
    <property type="molecule type" value="mRNA"/>
</dbReference>
<feature type="transmembrane region" description="Helical" evidence="10">
    <location>
        <begin position="132"/>
        <end position="149"/>
    </location>
</feature>
<keyword evidence="5 10" id="KW-0552">Olfaction</keyword>
<feature type="transmembrane region" description="Helical" evidence="10">
    <location>
        <begin position="261"/>
        <end position="283"/>
    </location>
</feature>
<dbReference type="PANTHER" id="PTHR21137:SF35">
    <property type="entry name" value="ODORANT RECEPTOR 19A-RELATED"/>
    <property type="match status" value="1"/>
</dbReference>
<evidence type="ECO:0000313" key="11">
    <source>
        <dbReference type="EMBL" id="QHN69155.1"/>
    </source>
</evidence>
<dbReference type="GO" id="GO:0005549">
    <property type="term" value="F:odorant binding"/>
    <property type="evidence" value="ECO:0007669"/>
    <property type="project" value="InterPro"/>
</dbReference>
<keyword evidence="9 10" id="KW-0807">Transducer</keyword>
<keyword evidence="6 10" id="KW-1133">Transmembrane helix</keyword>
<keyword evidence="8 10" id="KW-0675">Receptor</keyword>
<reference evidence="11" key="1">
    <citation type="submission" date="2019-04" db="EMBL/GenBank/DDBJ databases">
        <authorList>
            <person name="Guo B."/>
            <person name="Lu P."/>
        </authorList>
    </citation>
    <scope>NUCLEOTIDE SEQUENCE</scope>
</reference>
<dbReference type="AlphaFoldDB" id="A0A857NA14"/>
<keyword evidence="7 10" id="KW-0472">Membrane</keyword>
<organism evidence="11">
    <name type="scientific">Sirex nitobei</name>
    <dbReference type="NCBI Taxonomy" id="1602346"/>
    <lineage>
        <taxon>Eukaryota</taxon>
        <taxon>Metazoa</taxon>
        <taxon>Ecdysozoa</taxon>
        <taxon>Arthropoda</taxon>
        <taxon>Hexapoda</taxon>
        <taxon>Insecta</taxon>
        <taxon>Pterygota</taxon>
        <taxon>Neoptera</taxon>
        <taxon>Endopterygota</taxon>
        <taxon>Hymenoptera</taxon>
        <taxon>Siricoidea</taxon>
        <taxon>Siricidae</taxon>
        <taxon>Sirex</taxon>
    </lineage>
</organism>
<name>A0A857NA14_9HYME</name>
<evidence type="ECO:0000256" key="2">
    <source>
        <dbReference type="ARBA" id="ARBA00022475"/>
    </source>
</evidence>
<accession>A0A857NA14</accession>
<feature type="transmembrane region" description="Helical" evidence="10">
    <location>
        <begin position="295"/>
        <end position="317"/>
    </location>
</feature>
<evidence type="ECO:0000256" key="10">
    <source>
        <dbReference type="RuleBase" id="RU351113"/>
    </source>
</evidence>
<dbReference type="Pfam" id="PF02949">
    <property type="entry name" value="7tm_6"/>
    <property type="match status" value="1"/>
</dbReference>
<evidence type="ECO:0000256" key="8">
    <source>
        <dbReference type="ARBA" id="ARBA00023170"/>
    </source>
</evidence>
<dbReference type="GO" id="GO:0005886">
    <property type="term" value="C:plasma membrane"/>
    <property type="evidence" value="ECO:0007669"/>
    <property type="project" value="UniProtKB-SubCell"/>
</dbReference>
<evidence type="ECO:0000256" key="7">
    <source>
        <dbReference type="ARBA" id="ARBA00023136"/>
    </source>
</evidence>
<keyword evidence="3 10" id="KW-0716">Sensory transduction</keyword>
<dbReference type="GO" id="GO:0007165">
    <property type="term" value="P:signal transduction"/>
    <property type="evidence" value="ECO:0007669"/>
    <property type="project" value="UniProtKB-KW"/>
</dbReference>
<protein>
    <recommendedName>
        <fullName evidence="10">Odorant receptor</fullName>
    </recommendedName>
</protein>
<feature type="transmembrane region" description="Helical" evidence="10">
    <location>
        <begin position="195"/>
        <end position="217"/>
    </location>
</feature>
<dbReference type="GO" id="GO:0004984">
    <property type="term" value="F:olfactory receptor activity"/>
    <property type="evidence" value="ECO:0007669"/>
    <property type="project" value="InterPro"/>
</dbReference>
<evidence type="ECO:0000256" key="9">
    <source>
        <dbReference type="ARBA" id="ARBA00023224"/>
    </source>
</evidence>
<sequence>MSLETKMQLQVDLSRVGNLMTWNRQIFSVVGLWPLNIDDRLFAFFFVYLAVHCSLECADLIQYIDHLDYVISNLTENITMTMVLVKLGTFRLNAKRLCRVLEDIQGDYEIDRYKTREERLEFLKYNNMAKNFIKVAIPSMAMGTIMFYLKPVMGHMAKESENSSTSRAIPYHIRLFFEITEIQTYIIVYVCQMPIIPIVTFGYTGLDCLLVTLMLHLCGQLSVLKHQVKNVMDDPEGYHHGMTQLIVKHVRLIRLAKSMDAAFNMLLLQQLLGSTIAICFIGYKVLSDSESGDKVYFITHLICVTSMIVTLFGYCFVGECLINESVSLSDYLYSLDWYDIPTRHSKLLLTCISRAQSPLVLTAGRFYVFSLQSFTDVMKTSMAYLSVLRTFL</sequence>
<comment type="similarity">
    <text evidence="10">Belongs to the insect chemoreceptor superfamily. Heteromeric odorant receptor channel (TC 1.A.69) family.</text>
</comment>
<dbReference type="PANTHER" id="PTHR21137">
    <property type="entry name" value="ODORANT RECEPTOR"/>
    <property type="match status" value="1"/>
</dbReference>
<evidence type="ECO:0000256" key="6">
    <source>
        <dbReference type="ARBA" id="ARBA00022989"/>
    </source>
</evidence>
<proteinExistence type="evidence at transcript level"/>
<evidence type="ECO:0000256" key="4">
    <source>
        <dbReference type="ARBA" id="ARBA00022692"/>
    </source>
</evidence>